<keyword evidence="31" id="KW-1185">Reference proteome</keyword>
<dbReference type="PIRSF" id="PIRSF000952">
    <property type="entry name" value="PLC-gamma"/>
    <property type="match status" value="1"/>
</dbReference>
<evidence type="ECO:0000256" key="23">
    <source>
        <dbReference type="PROSITE-ProRule" id="PRU00192"/>
    </source>
</evidence>
<evidence type="ECO:0000256" key="17">
    <source>
        <dbReference type="ARBA" id="ARBA00023288"/>
    </source>
</evidence>
<dbReference type="GO" id="GO:0046488">
    <property type="term" value="P:phosphatidylinositol metabolic process"/>
    <property type="evidence" value="ECO:0007669"/>
    <property type="project" value="TreeGrafter"/>
</dbReference>
<evidence type="ECO:0000256" key="22">
    <source>
        <dbReference type="PROSITE-ProRule" id="PRU00191"/>
    </source>
</evidence>
<comment type="cofactor">
    <cofactor evidence="1">
        <name>Ca(2+)</name>
        <dbReference type="ChEBI" id="CHEBI:29108"/>
    </cofactor>
</comment>
<evidence type="ECO:0000256" key="2">
    <source>
        <dbReference type="ARBA" id="ARBA00004466"/>
    </source>
</evidence>
<dbReference type="GO" id="GO:0030027">
    <property type="term" value="C:lamellipodium"/>
    <property type="evidence" value="ECO:0007669"/>
    <property type="project" value="UniProtKB-SubCell"/>
</dbReference>
<dbReference type="EC" id="3.1.4.11" evidence="21"/>
<sequence>WAAHLSFITTTNGPGTGPATTSRMLDWSEEGTRILHSLEIGTVMTVFYQKKSQRPERRTFQIRQDTRQIAWSRNPDKIEGEIDIREIRELRLGKGSRDFERYPEEARKLDSAHCFIVLYGLEFRLKTLSVAAFSEEEVNMWITGINWLMMDSQRASAPQQIDRYVITVKDVKALLPHINYRVPNMRFLKDKLQEVEARCDLSFPHFAQLYRTLMFDAQRSVSNRKYTYTHTHKCSYEVRRMHTNTCTHTPLSLSLFLTFLYSKENSLCDPRPAVVVSDDMKRPLSQYWISSSHNTYLTGDQFSSESSLEAYARCLRMGCRCIELDCWDGPDDLPIIYHGHTLTSKIKFLDVLHTIKEHAFVTSEYPVILSIEDHCSVVQQRNMANHFKKVFGDLLLTKPVDLNADELPSPYQLRRKILIKHKKLVEGSLYEEVTSASYSEADISNSLRNGILYLEDPIDHTWTPHYFVLSSNKIYYSEETSHYQTAEEEEEEEEEEGGRGKEQHCAERWFHGKLGGGRDGRQVAEKLLQEYCEGGGKDGTFLVRESETFVGDYTLSFWRSGRVQHCRIHSRQESGSTRYYLTDNLVFDSLYRLICHYRDTPLRCNEFEMRLGSPVPQPNAHESREWFHSSLSRVQAEHMLMRVPRDGAYLLRKRSDINSYAISFRAEGKIKHCRIQQEGRMFMLGSSAEFESLVDLVSYYEKHPLYRKMRLRYPINEDTLDRMGTTELDYGALYEVRTPHFYVEANKMPTARCTVKALYDYRAQRDDELCFPKQALILSVDKQEGGWWRGDYGGKKQLWFPANYVEEVPNSPARETGDENSPLGTFLKGFIDVPTCHVVVQKDGKSSRPYVFTVHSQQMSIHPGQALDIASDTLEDLTGWVGKIREATQNADARMQEEKQMERRKKIALELSELVVYCRPVPFNEEKIGTERACFRDMSSFPETKAEKFATRARGKRFLQYNRRQLSRVYPRGQRLDSSNYDPLPMWLCGSQLVALNFQTPDKPMQLNQALFMLGGGSGFVPQPDIMRDDTFDPFDKDTLHLEPITIQLQVLGARHLPKNGRSIVCPFVEVEVCGADYDCSKSKTDVVADNGLNPVWVQRQFVFDVHNPSFSFLRFLVYEEDMFSDPNFLAQAIYPVRSLRTGYRSVPLKNSYNEELELASLLVHIEIVNLSNQVSVLERAGSGGDHSYQQSLEELRAAQDQLSELVETRNHR</sequence>
<dbReference type="InterPro" id="IPR001849">
    <property type="entry name" value="PH_domain"/>
</dbReference>
<dbReference type="SMART" id="SM00239">
    <property type="entry name" value="C2"/>
    <property type="match status" value="1"/>
</dbReference>
<dbReference type="SMART" id="SM00252">
    <property type="entry name" value="SH2"/>
    <property type="match status" value="2"/>
</dbReference>
<evidence type="ECO:0000256" key="8">
    <source>
        <dbReference type="ARBA" id="ARBA00022801"/>
    </source>
</evidence>
<evidence type="ECO:0000256" key="1">
    <source>
        <dbReference type="ARBA" id="ARBA00001913"/>
    </source>
</evidence>
<dbReference type="InterPro" id="IPR000909">
    <property type="entry name" value="PLipase_C_PInositol-sp_X_dom"/>
</dbReference>
<keyword evidence="15 21" id="KW-0807">Transducer</keyword>
<dbReference type="PROSITE" id="PS50008">
    <property type="entry name" value="PIPLC_Y_DOMAIN"/>
    <property type="match status" value="1"/>
</dbReference>
<keyword evidence="12" id="KW-0007">Acetylation</keyword>
<dbReference type="Pfam" id="PF00018">
    <property type="entry name" value="SH3_1"/>
    <property type="match status" value="1"/>
</dbReference>
<evidence type="ECO:0000256" key="21">
    <source>
        <dbReference type="PIRNR" id="PIRNR000952"/>
    </source>
</evidence>
<evidence type="ECO:0000256" key="6">
    <source>
        <dbReference type="ARBA" id="ARBA00022723"/>
    </source>
</evidence>
<dbReference type="Gene3D" id="3.20.20.190">
    <property type="entry name" value="Phosphatidylinositol (PI) phosphodiesterase"/>
    <property type="match status" value="2"/>
</dbReference>
<dbReference type="Gene3D" id="3.30.505.10">
    <property type="entry name" value="SH2 domain"/>
    <property type="match status" value="2"/>
</dbReference>
<dbReference type="FunFam" id="3.30.505.10:FF:000011">
    <property type="entry name" value="1-phosphatidylinositol 4,5-bisphosphate phosphodiesterase gamma"/>
    <property type="match status" value="1"/>
</dbReference>
<evidence type="ECO:0000313" key="31">
    <source>
        <dbReference type="Proteomes" id="UP000694557"/>
    </source>
</evidence>
<dbReference type="SUPFAM" id="SSF49562">
    <property type="entry name" value="C2 domain (Calcium/lipid-binding domain, CaLB)"/>
    <property type="match status" value="1"/>
</dbReference>
<dbReference type="InterPro" id="IPR036028">
    <property type="entry name" value="SH3-like_dom_sf"/>
</dbReference>
<dbReference type="InterPro" id="IPR036860">
    <property type="entry name" value="SH2_dom_sf"/>
</dbReference>
<keyword evidence="5" id="KW-0597">Phosphoprotein</keyword>
<dbReference type="SMART" id="SM00233">
    <property type="entry name" value="PH"/>
    <property type="match status" value="2"/>
</dbReference>
<dbReference type="PANTHER" id="PTHR10336">
    <property type="entry name" value="PHOSPHOINOSITIDE-SPECIFIC PHOSPHOLIPASE C FAMILY PROTEIN"/>
    <property type="match status" value="1"/>
</dbReference>
<keyword evidence="8 21" id="KW-0378">Hydrolase</keyword>
<dbReference type="InterPro" id="IPR035892">
    <property type="entry name" value="C2_domain_sf"/>
</dbReference>
<keyword evidence="10" id="KW-0832">Ubl conjugation</keyword>
<dbReference type="SUPFAM" id="SSF55550">
    <property type="entry name" value="SH2 domain"/>
    <property type="match status" value="2"/>
</dbReference>
<dbReference type="InterPro" id="IPR035023">
    <property type="entry name" value="PLC-gamma_C-SH2"/>
</dbReference>
<dbReference type="PROSITE" id="PS50001">
    <property type="entry name" value="SH2"/>
    <property type="match status" value="2"/>
</dbReference>
<evidence type="ECO:0000259" key="27">
    <source>
        <dbReference type="PROSITE" id="PS50003"/>
    </source>
</evidence>
<keyword evidence="7" id="KW-0677">Repeat</keyword>
<feature type="region of interest" description="Disordered" evidence="24">
    <location>
        <begin position="480"/>
        <end position="502"/>
    </location>
</feature>
<evidence type="ECO:0000256" key="5">
    <source>
        <dbReference type="ARBA" id="ARBA00022553"/>
    </source>
</evidence>
<dbReference type="SUPFAM" id="SSF51695">
    <property type="entry name" value="PLC-like phosphodiesterases"/>
    <property type="match status" value="1"/>
</dbReference>
<dbReference type="SMART" id="SM00148">
    <property type="entry name" value="PLCXc"/>
    <property type="match status" value="1"/>
</dbReference>
<dbReference type="PRINTS" id="PR00390">
    <property type="entry name" value="PHPHLIPASEC"/>
</dbReference>
<keyword evidence="16" id="KW-0966">Cell projection</keyword>
<accession>A0A8C7HN12</accession>
<dbReference type="Pfam" id="PF00388">
    <property type="entry name" value="PI-PLC-X"/>
    <property type="match status" value="1"/>
</dbReference>
<dbReference type="InterPro" id="IPR035724">
    <property type="entry name" value="PLCgamma1_SH3"/>
</dbReference>
<evidence type="ECO:0000256" key="24">
    <source>
        <dbReference type="SAM" id="MobiDB-lite"/>
    </source>
</evidence>
<keyword evidence="4 23" id="KW-0728">SH3 domain</keyword>
<evidence type="ECO:0000256" key="13">
    <source>
        <dbReference type="ARBA" id="ARBA00022999"/>
    </source>
</evidence>
<dbReference type="InterPro" id="IPR011993">
    <property type="entry name" value="PH-like_dom_sf"/>
</dbReference>
<dbReference type="PROSITE" id="PS50007">
    <property type="entry name" value="PIPLC_X_DOMAIN"/>
    <property type="match status" value="1"/>
</dbReference>
<feature type="domain" description="C2" evidence="28">
    <location>
        <begin position="1022"/>
        <end position="1151"/>
    </location>
</feature>
<feature type="domain" description="SH2" evidence="25">
    <location>
        <begin position="509"/>
        <end position="615"/>
    </location>
</feature>
<dbReference type="Proteomes" id="UP000694557">
    <property type="component" value="Unassembled WGS sequence"/>
</dbReference>
<dbReference type="InterPro" id="IPR016279">
    <property type="entry name" value="PLC-gamma"/>
</dbReference>
<dbReference type="InterPro" id="IPR000980">
    <property type="entry name" value="SH2"/>
</dbReference>
<dbReference type="SUPFAM" id="SSF50044">
    <property type="entry name" value="SH3-domain"/>
    <property type="match status" value="1"/>
</dbReference>
<dbReference type="GO" id="GO:0005737">
    <property type="term" value="C:cytoplasm"/>
    <property type="evidence" value="ECO:0007669"/>
    <property type="project" value="UniProtKB-ARBA"/>
</dbReference>
<dbReference type="GO" id="GO:0009395">
    <property type="term" value="P:phospholipid catabolic process"/>
    <property type="evidence" value="ECO:0007669"/>
    <property type="project" value="UniProtKB-UniRule"/>
</dbReference>
<evidence type="ECO:0000259" key="26">
    <source>
        <dbReference type="PROSITE" id="PS50002"/>
    </source>
</evidence>
<dbReference type="CDD" id="cd08592">
    <property type="entry name" value="PI-PLCc_gamma"/>
    <property type="match status" value="1"/>
</dbReference>
<dbReference type="GO" id="GO:0048015">
    <property type="term" value="P:phosphatidylinositol-mediated signaling"/>
    <property type="evidence" value="ECO:0007669"/>
    <property type="project" value="TreeGrafter"/>
</dbReference>
<evidence type="ECO:0000256" key="3">
    <source>
        <dbReference type="ARBA" id="ARBA00004510"/>
    </source>
</evidence>
<evidence type="ECO:0000259" key="28">
    <source>
        <dbReference type="PROSITE" id="PS50004"/>
    </source>
</evidence>
<evidence type="ECO:0000256" key="10">
    <source>
        <dbReference type="ARBA" id="ARBA00022843"/>
    </source>
</evidence>
<dbReference type="GO" id="GO:0004435">
    <property type="term" value="F:phosphatidylinositol-4,5-bisphosphate phospholipase C activity"/>
    <property type="evidence" value="ECO:0007669"/>
    <property type="project" value="UniProtKB-UniRule"/>
</dbReference>
<feature type="domain" description="SH3" evidence="26">
    <location>
        <begin position="750"/>
        <end position="810"/>
    </location>
</feature>
<evidence type="ECO:0000256" key="12">
    <source>
        <dbReference type="ARBA" id="ARBA00022990"/>
    </source>
</evidence>
<keyword evidence="6" id="KW-0479">Metal-binding</keyword>
<dbReference type="InterPro" id="IPR017946">
    <property type="entry name" value="PLC-like_Pdiesterase_TIM-brl"/>
</dbReference>
<reference evidence="30" key="1">
    <citation type="submission" date="2025-08" db="UniProtKB">
        <authorList>
            <consortium name="Ensembl"/>
        </authorList>
    </citation>
    <scope>IDENTIFICATION</scope>
</reference>
<comment type="subcellular location">
    <subcellularLocation>
        <location evidence="3">Cell projection</location>
        <location evidence="3">Lamellipodium</location>
    </subcellularLocation>
    <subcellularLocation>
        <location evidence="2">Cell projection</location>
        <location evidence="2">Ruffle</location>
    </subcellularLocation>
</comment>
<dbReference type="SUPFAM" id="SSF50729">
    <property type="entry name" value="PH domain-like"/>
    <property type="match status" value="2"/>
</dbReference>
<dbReference type="InterPro" id="IPR000008">
    <property type="entry name" value="C2_dom"/>
</dbReference>
<dbReference type="PROSITE" id="PS50003">
    <property type="entry name" value="PH_DOMAIN"/>
    <property type="match status" value="1"/>
</dbReference>
<dbReference type="Pfam" id="PF00168">
    <property type="entry name" value="C2"/>
    <property type="match status" value="1"/>
</dbReference>
<dbReference type="CDD" id="cd00275">
    <property type="entry name" value="C2_PLC_like"/>
    <property type="match status" value="1"/>
</dbReference>
<dbReference type="PROSITE" id="PS50002">
    <property type="entry name" value="SH3"/>
    <property type="match status" value="1"/>
</dbReference>
<dbReference type="Gene3D" id="2.60.40.150">
    <property type="entry name" value="C2 domain"/>
    <property type="match status" value="1"/>
</dbReference>
<protein>
    <recommendedName>
        <fullName evidence="21">1-phosphatidylinositol 4,5-bisphosphate phosphodiesterase gamma</fullName>
        <ecNumber evidence="21">3.1.4.11</ecNumber>
    </recommendedName>
</protein>
<evidence type="ECO:0000256" key="4">
    <source>
        <dbReference type="ARBA" id="ARBA00022443"/>
    </source>
</evidence>
<comment type="catalytic activity">
    <reaction evidence="18">
        <text>a 1,2-diacyl-sn-glycero-3-phospho-(1D-myo-inositol-4,5-bisphosphate) + H2O = 1D-myo-inositol 1,4,5-trisphosphate + a 1,2-diacyl-sn-glycerol + H(+)</text>
        <dbReference type="Rhea" id="RHEA:33179"/>
        <dbReference type="ChEBI" id="CHEBI:15377"/>
        <dbReference type="ChEBI" id="CHEBI:15378"/>
        <dbReference type="ChEBI" id="CHEBI:17815"/>
        <dbReference type="ChEBI" id="CHEBI:58456"/>
        <dbReference type="ChEBI" id="CHEBI:203600"/>
        <dbReference type="EC" id="3.1.4.11"/>
    </reaction>
    <physiologicalReaction direction="left-to-right" evidence="18">
        <dbReference type="Rhea" id="RHEA:33180"/>
    </physiologicalReaction>
</comment>
<name>A0A8C7HN12_ONCKI</name>
<keyword evidence="11 21" id="KW-0442">Lipid degradation</keyword>
<evidence type="ECO:0000313" key="30">
    <source>
        <dbReference type="Ensembl" id="ENSOKIP00005059283.1"/>
    </source>
</evidence>
<evidence type="ECO:0000256" key="18">
    <source>
        <dbReference type="ARBA" id="ARBA00023674"/>
    </source>
</evidence>
<dbReference type="CDD" id="cd13362">
    <property type="entry name" value="PH_PLC_gamma"/>
    <property type="match status" value="1"/>
</dbReference>
<dbReference type="InterPro" id="IPR001711">
    <property type="entry name" value="PLipase_C_Pinositol-sp_Y"/>
</dbReference>
<dbReference type="Gene3D" id="2.30.29.30">
    <property type="entry name" value="Pleckstrin-homology domain (PH domain)/Phosphotyrosine-binding domain (PTB)"/>
    <property type="match status" value="1"/>
</dbReference>
<evidence type="ECO:0000259" key="25">
    <source>
        <dbReference type="PROSITE" id="PS50001"/>
    </source>
</evidence>
<dbReference type="FunFam" id="2.30.29.30:FF:000155">
    <property type="entry name" value="1-phosphatidylinositol 4,5-bisphosphate phosphodiesterase gamma"/>
    <property type="match status" value="1"/>
</dbReference>
<dbReference type="AlphaFoldDB" id="A0A8C7HN12"/>
<dbReference type="InterPro" id="IPR001192">
    <property type="entry name" value="PI-PLC_fam"/>
</dbReference>
<organism evidence="30 31">
    <name type="scientific">Oncorhynchus kisutch</name>
    <name type="common">Coho salmon</name>
    <name type="synonym">Salmo kisutch</name>
    <dbReference type="NCBI Taxonomy" id="8019"/>
    <lineage>
        <taxon>Eukaryota</taxon>
        <taxon>Metazoa</taxon>
        <taxon>Chordata</taxon>
        <taxon>Craniata</taxon>
        <taxon>Vertebrata</taxon>
        <taxon>Euteleostomi</taxon>
        <taxon>Actinopterygii</taxon>
        <taxon>Neopterygii</taxon>
        <taxon>Teleostei</taxon>
        <taxon>Protacanthopterygii</taxon>
        <taxon>Salmoniformes</taxon>
        <taxon>Salmonidae</taxon>
        <taxon>Salmoninae</taxon>
        <taxon>Oncorhynchus</taxon>
    </lineage>
</organism>
<dbReference type="GeneTree" id="ENSGT00940000164676"/>
<dbReference type="InterPro" id="IPR001452">
    <property type="entry name" value="SH3_domain"/>
</dbReference>
<dbReference type="GO" id="GO:0010634">
    <property type="term" value="P:positive regulation of epithelial cell migration"/>
    <property type="evidence" value="ECO:0007669"/>
    <property type="project" value="TreeGrafter"/>
</dbReference>
<dbReference type="InterPro" id="IPR035024">
    <property type="entry name" value="PLC-gamma_N-SH2"/>
</dbReference>
<dbReference type="GO" id="GO:0051209">
    <property type="term" value="P:release of sequestered calcium ion into cytosol"/>
    <property type="evidence" value="ECO:0007669"/>
    <property type="project" value="TreeGrafter"/>
</dbReference>
<dbReference type="Gene3D" id="2.30.30.40">
    <property type="entry name" value="SH3 Domains"/>
    <property type="match status" value="1"/>
</dbReference>
<dbReference type="FunFam" id="2.60.40.150:FF:000067">
    <property type="entry name" value="1-phosphatidylinositol 4,5-bisphosphate phosphodiesterase gamma"/>
    <property type="match status" value="1"/>
</dbReference>
<dbReference type="FunFam" id="3.20.20.190:FF:000112">
    <property type="match status" value="1"/>
</dbReference>
<evidence type="ECO:0000256" key="14">
    <source>
        <dbReference type="ARBA" id="ARBA00023098"/>
    </source>
</evidence>
<dbReference type="Pfam" id="PF00387">
    <property type="entry name" value="PI-PLC-Y"/>
    <property type="match status" value="1"/>
</dbReference>
<comment type="catalytic activity">
    <reaction evidence="19">
        <text>a 1,2-diacyl-sn-glycero-3-phospho-(1D-myo-inositol) + H2O = 1D-myo-inositol 1-phosphate + a 1,2-diacyl-sn-glycerol + H(+)</text>
        <dbReference type="Rhea" id="RHEA:43484"/>
        <dbReference type="ChEBI" id="CHEBI:15377"/>
        <dbReference type="ChEBI" id="CHEBI:15378"/>
        <dbReference type="ChEBI" id="CHEBI:17815"/>
        <dbReference type="ChEBI" id="CHEBI:57880"/>
        <dbReference type="ChEBI" id="CHEBI:58433"/>
    </reaction>
    <physiologicalReaction direction="left-to-right" evidence="19">
        <dbReference type="Rhea" id="RHEA:43485"/>
    </physiologicalReaction>
</comment>
<dbReference type="FunFam" id="3.30.505.10:FF:000009">
    <property type="entry name" value="1-phosphatidylinositol 4,5-bisphosphate phosphodiesterase gamma"/>
    <property type="match status" value="1"/>
</dbReference>
<feature type="domain" description="PI-PLC Y-box" evidence="29">
    <location>
        <begin position="911"/>
        <end position="1028"/>
    </location>
</feature>
<keyword evidence="13 22" id="KW-0727">SH2 domain</keyword>
<dbReference type="CDD" id="cd11970">
    <property type="entry name" value="SH3_PLCgamma1"/>
    <property type="match status" value="1"/>
</dbReference>
<dbReference type="SMART" id="SM00149">
    <property type="entry name" value="PLCYc"/>
    <property type="match status" value="1"/>
</dbReference>
<dbReference type="PROSITE" id="PS50004">
    <property type="entry name" value="C2"/>
    <property type="match status" value="1"/>
</dbReference>
<proteinExistence type="predicted"/>
<evidence type="ECO:0000256" key="19">
    <source>
        <dbReference type="ARBA" id="ARBA00023726"/>
    </source>
</evidence>
<feature type="domain" description="SH2" evidence="25">
    <location>
        <begin position="626"/>
        <end position="715"/>
    </location>
</feature>
<evidence type="ECO:0000259" key="29">
    <source>
        <dbReference type="PROSITE" id="PS50008"/>
    </source>
</evidence>
<evidence type="ECO:0000256" key="20">
    <source>
        <dbReference type="ARBA" id="ARBA00053042"/>
    </source>
</evidence>
<gene>
    <name evidence="30" type="primary">LOC109882317</name>
</gene>
<dbReference type="FunFam" id="3.20.20.190:FF:000007">
    <property type="entry name" value="1-phosphatidylinositol 4,5-bisphosphate phosphodiesterase gamma"/>
    <property type="match status" value="1"/>
</dbReference>
<dbReference type="FunFam" id="3.20.20.190:FF:000113">
    <property type="match status" value="1"/>
</dbReference>
<feature type="domain" description="PH" evidence="27">
    <location>
        <begin position="36"/>
        <end position="150"/>
    </location>
</feature>
<dbReference type="GO" id="GO:0046872">
    <property type="term" value="F:metal ion binding"/>
    <property type="evidence" value="ECO:0007669"/>
    <property type="project" value="UniProtKB-KW"/>
</dbReference>
<comment type="function">
    <text evidence="20">Mediates the production of the second messenger molecules diacylglycerol (DAG) and inositol 1,4,5-trisphosphate (IP3). Plays an important role in the regulation of intracellular signaling cascades. Becomes activated in response to ligand-mediated activation of receptor-type tyrosine kinases, such as PDGFRA, PDGFRB, EGFR, FGFR1, FGFR2, FGFR3 and FGFR4. Plays a role in actin reorganization and cell migration. Guanine nucleotide exchange factor that binds the GTPase DNM1 and catalyzes the dissociation of GDP, allowing a GTP molecule to bind in its place, therefore enhancing DNM1-dependent endocytosis.</text>
</comment>
<keyword evidence="9" id="KW-0106">Calcium</keyword>
<dbReference type="SMART" id="SM00326">
    <property type="entry name" value="SH3"/>
    <property type="match status" value="1"/>
</dbReference>
<dbReference type="PANTHER" id="PTHR10336:SF79">
    <property type="entry name" value="1-PHOSPHATIDYLINOSITOL 4,5-BISPHOSPHATE PHOSPHODIESTERASE GAMMA"/>
    <property type="match status" value="1"/>
</dbReference>
<evidence type="ECO:0000256" key="15">
    <source>
        <dbReference type="ARBA" id="ARBA00023224"/>
    </source>
</evidence>
<dbReference type="Ensembl" id="ENSOKIT00005063023.1">
    <property type="protein sequence ID" value="ENSOKIP00005059283.1"/>
    <property type="gene ID" value="ENSOKIG00005023541.1"/>
</dbReference>
<evidence type="ECO:0000256" key="9">
    <source>
        <dbReference type="ARBA" id="ARBA00022837"/>
    </source>
</evidence>
<dbReference type="PRINTS" id="PR00401">
    <property type="entry name" value="SH2DOMAIN"/>
</dbReference>
<evidence type="ECO:0000256" key="11">
    <source>
        <dbReference type="ARBA" id="ARBA00022963"/>
    </source>
</evidence>
<dbReference type="CDD" id="cd10341">
    <property type="entry name" value="SH2_N-SH2_PLC_gamma_like"/>
    <property type="match status" value="1"/>
</dbReference>
<evidence type="ECO:0000256" key="16">
    <source>
        <dbReference type="ARBA" id="ARBA00023273"/>
    </source>
</evidence>
<feature type="compositionally biased region" description="Acidic residues" evidence="24">
    <location>
        <begin position="486"/>
        <end position="496"/>
    </location>
</feature>
<keyword evidence="14 21" id="KW-0443">Lipid metabolism</keyword>
<evidence type="ECO:0000256" key="7">
    <source>
        <dbReference type="ARBA" id="ARBA00022737"/>
    </source>
</evidence>
<dbReference type="Pfam" id="PF00017">
    <property type="entry name" value="SH2"/>
    <property type="match status" value="2"/>
</dbReference>
<dbReference type="CDD" id="cd09932">
    <property type="entry name" value="SH2_C-SH2_PLC_gamma_like"/>
    <property type="match status" value="1"/>
</dbReference>
<keyword evidence="17" id="KW-0449">Lipoprotein</keyword>
<dbReference type="FunFam" id="2.30.30.40:FF:000051">
    <property type="entry name" value="1-phosphatidylinositol 4,5-bisphosphate phosphodiesterase gamma"/>
    <property type="match status" value="1"/>
</dbReference>
<dbReference type="GO" id="GO:0032587">
    <property type="term" value="C:ruffle membrane"/>
    <property type="evidence" value="ECO:0007669"/>
    <property type="project" value="TreeGrafter"/>
</dbReference>
<reference evidence="30" key="2">
    <citation type="submission" date="2025-09" db="UniProtKB">
        <authorList>
            <consortium name="Ensembl"/>
        </authorList>
    </citation>
    <scope>IDENTIFICATION</scope>
</reference>